<reference evidence="11 12" key="1">
    <citation type="submission" date="2020-09" db="EMBL/GenBank/DDBJ databases">
        <title>Roseomonas.</title>
        <authorList>
            <person name="Zhu W."/>
        </authorList>
    </citation>
    <scope>NUCLEOTIDE SEQUENCE [LARGE SCALE GENOMIC DNA]</scope>
    <source>
        <strain evidence="11 12">573</strain>
    </source>
</reference>
<keyword evidence="2" id="KW-0813">Transport</keyword>
<dbReference type="SUPFAM" id="SSF90123">
    <property type="entry name" value="ABC transporter transmembrane region"/>
    <property type="match status" value="1"/>
</dbReference>
<dbReference type="InterPro" id="IPR003593">
    <property type="entry name" value="AAA+_ATPase"/>
</dbReference>
<keyword evidence="6 8" id="KW-1133">Transmembrane helix</keyword>
<evidence type="ECO:0000256" key="3">
    <source>
        <dbReference type="ARBA" id="ARBA00022692"/>
    </source>
</evidence>
<feature type="domain" description="ABC transmembrane type-1" evidence="10">
    <location>
        <begin position="35"/>
        <end position="342"/>
    </location>
</feature>
<evidence type="ECO:0000256" key="2">
    <source>
        <dbReference type="ARBA" id="ARBA00022448"/>
    </source>
</evidence>
<dbReference type="RefSeq" id="WP_207419680.1">
    <property type="nucleotide sequence ID" value="NZ_CP061177.1"/>
</dbReference>
<dbReference type="InterPro" id="IPR036640">
    <property type="entry name" value="ABC1_TM_sf"/>
</dbReference>
<evidence type="ECO:0000256" key="4">
    <source>
        <dbReference type="ARBA" id="ARBA00022741"/>
    </source>
</evidence>
<evidence type="ECO:0000256" key="6">
    <source>
        <dbReference type="ARBA" id="ARBA00022989"/>
    </source>
</evidence>
<dbReference type="Pfam" id="PF00005">
    <property type="entry name" value="ABC_tran"/>
    <property type="match status" value="1"/>
</dbReference>
<comment type="caution">
    <text evidence="11">The sequence shown here is derived from an EMBL/GenBank/DDBJ whole genome shotgun (WGS) entry which is preliminary data.</text>
</comment>
<evidence type="ECO:0000256" key="8">
    <source>
        <dbReference type="SAM" id="Phobius"/>
    </source>
</evidence>
<evidence type="ECO:0000259" key="9">
    <source>
        <dbReference type="PROSITE" id="PS50893"/>
    </source>
</evidence>
<dbReference type="GO" id="GO:0005524">
    <property type="term" value="F:ATP binding"/>
    <property type="evidence" value="ECO:0007669"/>
    <property type="project" value="UniProtKB-KW"/>
</dbReference>
<keyword evidence="7 8" id="KW-0472">Membrane</keyword>
<dbReference type="PANTHER" id="PTHR11384">
    <property type="entry name" value="ATP-BINDING CASSETTE, SUB-FAMILY D MEMBER"/>
    <property type="match status" value="1"/>
</dbReference>
<feature type="transmembrane region" description="Helical" evidence="8">
    <location>
        <begin position="155"/>
        <end position="183"/>
    </location>
</feature>
<gene>
    <name evidence="11" type="ORF">IAI61_20955</name>
</gene>
<dbReference type="InterPro" id="IPR050835">
    <property type="entry name" value="ABC_transporter_sub-D"/>
</dbReference>
<dbReference type="PROSITE" id="PS50893">
    <property type="entry name" value="ABC_TRANSPORTER_2"/>
    <property type="match status" value="1"/>
</dbReference>
<organism evidence="11 12">
    <name type="scientific">Roseomonas haemaphysalidis</name>
    <dbReference type="NCBI Taxonomy" id="2768162"/>
    <lineage>
        <taxon>Bacteria</taxon>
        <taxon>Pseudomonadati</taxon>
        <taxon>Pseudomonadota</taxon>
        <taxon>Alphaproteobacteria</taxon>
        <taxon>Acetobacterales</taxon>
        <taxon>Roseomonadaceae</taxon>
        <taxon>Roseomonas</taxon>
    </lineage>
</organism>
<evidence type="ECO:0000313" key="11">
    <source>
        <dbReference type="EMBL" id="MBO1081511.1"/>
    </source>
</evidence>
<feature type="domain" description="ABC transporter" evidence="9">
    <location>
        <begin position="378"/>
        <end position="585"/>
    </location>
</feature>
<dbReference type="Gene3D" id="1.20.1560.10">
    <property type="entry name" value="ABC transporter type 1, transmembrane domain"/>
    <property type="match status" value="1"/>
</dbReference>
<name>A0ABS3KVK5_9PROT</name>
<feature type="transmembrane region" description="Helical" evidence="8">
    <location>
        <begin position="195"/>
        <end position="217"/>
    </location>
</feature>
<dbReference type="PROSITE" id="PS50929">
    <property type="entry name" value="ABC_TM1F"/>
    <property type="match status" value="1"/>
</dbReference>
<dbReference type="Gene3D" id="3.40.50.300">
    <property type="entry name" value="P-loop containing nucleotide triphosphate hydrolases"/>
    <property type="match status" value="1"/>
</dbReference>
<evidence type="ECO:0000256" key="1">
    <source>
        <dbReference type="ARBA" id="ARBA00004651"/>
    </source>
</evidence>
<sequence>MSRLDGFKGVLRDAWALAKPYWNSEEKWKARGLLAVIVALQLGLVALNVVLTYWQNAFYNTMQNKDGEAFTQLLVWGHRLEDGTFMPGFSILAALYIVVAVYALYLNQALQIRWRRWLVGHMLSDWLGRHAYYRMALTEGGADNPDQRIADDTRLYVSTTLSLALGLMSAVVTLLSFIVVLWGLSGDMTLFGIQIPGYLVWVALIYSVVGTGIAHLIGRRLIALNFNQQRVEADFRFNLVRVRENVEGIALHGGEAEEGTGLRHRFGAVMRNWWNIMRVTKQLSFFTVGFAQVASIFPLIVASPAFFAGRIPLGTLIQTSTAFGSVQGAMSWIVTNYDDIASWRATVERLTGFHRAVAAARAAADDGPQVAAGAGPALAASGLDLVLPDGRELTRDAALELRPGEAVLVTGASGSGKSTLFRALAGIWPFGTGQVSRPPGEALFLPQRPYMPLGTLKRAVCYPQDEAGHPDAEVVAALEAAGLSDLAPRLHEADAWERRLSGGEQQRLAIARALVNKPQWLFLDEATASLDPEGERALYTTLKQALPGTAILSIAHRPAVAQFHDRVLRLADGRLHPVPPQETPA</sequence>
<evidence type="ECO:0000256" key="7">
    <source>
        <dbReference type="ARBA" id="ARBA00023136"/>
    </source>
</evidence>
<dbReference type="InterPro" id="IPR017871">
    <property type="entry name" value="ABC_transporter-like_CS"/>
</dbReference>
<keyword evidence="3 8" id="KW-0812">Transmembrane</keyword>
<comment type="subcellular location">
    <subcellularLocation>
        <location evidence="1">Cell membrane</location>
        <topology evidence="1">Multi-pass membrane protein</topology>
    </subcellularLocation>
</comment>
<keyword evidence="12" id="KW-1185">Reference proteome</keyword>
<keyword evidence="5 11" id="KW-0067">ATP-binding</keyword>
<dbReference type="EMBL" id="JACTNG010000015">
    <property type="protein sequence ID" value="MBO1081511.1"/>
    <property type="molecule type" value="Genomic_DNA"/>
</dbReference>
<feature type="transmembrane region" description="Helical" evidence="8">
    <location>
        <begin position="85"/>
        <end position="106"/>
    </location>
</feature>
<protein>
    <submittedName>
        <fullName evidence="11">ABC transporter ATP-binding protein/permease</fullName>
    </submittedName>
</protein>
<evidence type="ECO:0000313" key="12">
    <source>
        <dbReference type="Proteomes" id="UP001518989"/>
    </source>
</evidence>
<keyword evidence="4" id="KW-0547">Nucleotide-binding</keyword>
<dbReference type="Pfam" id="PF06472">
    <property type="entry name" value="ABC_membrane_2"/>
    <property type="match status" value="1"/>
</dbReference>
<dbReference type="InterPro" id="IPR027417">
    <property type="entry name" value="P-loop_NTPase"/>
</dbReference>
<evidence type="ECO:0000259" key="10">
    <source>
        <dbReference type="PROSITE" id="PS50929"/>
    </source>
</evidence>
<dbReference type="SMART" id="SM00382">
    <property type="entry name" value="AAA"/>
    <property type="match status" value="1"/>
</dbReference>
<dbReference type="PROSITE" id="PS00211">
    <property type="entry name" value="ABC_TRANSPORTER_1"/>
    <property type="match status" value="1"/>
</dbReference>
<dbReference type="CDD" id="cd03223">
    <property type="entry name" value="ABCD_peroxisomal_ALDP"/>
    <property type="match status" value="1"/>
</dbReference>
<dbReference type="PANTHER" id="PTHR11384:SF59">
    <property type="entry name" value="LYSOSOMAL COBALAMIN TRANSPORTER ABCD4"/>
    <property type="match status" value="1"/>
</dbReference>
<accession>A0ABS3KVK5</accession>
<feature type="transmembrane region" description="Helical" evidence="8">
    <location>
        <begin position="33"/>
        <end position="54"/>
    </location>
</feature>
<feature type="transmembrane region" description="Helical" evidence="8">
    <location>
        <begin position="283"/>
        <end position="307"/>
    </location>
</feature>
<proteinExistence type="predicted"/>
<evidence type="ECO:0000256" key="5">
    <source>
        <dbReference type="ARBA" id="ARBA00022840"/>
    </source>
</evidence>
<dbReference type="Proteomes" id="UP001518989">
    <property type="component" value="Unassembled WGS sequence"/>
</dbReference>
<dbReference type="InterPro" id="IPR011527">
    <property type="entry name" value="ABC1_TM_dom"/>
</dbReference>
<dbReference type="SUPFAM" id="SSF52540">
    <property type="entry name" value="P-loop containing nucleoside triphosphate hydrolases"/>
    <property type="match status" value="1"/>
</dbReference>
<dbReference type="InterPro" id="IPR003439">
    <property type="entry name" value="ABC_transporter-like_ATP-bd"/>
</dbReference>